<dbReference type="InterPro" id="IPR036388">
    <property type="entry name" value="WH-like_DNA-bd_sf"/>
</dbReference>
<dbReference type="EMBL" id="CP003379">
    <property type="protein sequence ID" value="AFL87423.1"/>
    <property type="molecule type" value="Genomic_DNA"/>
</dbReference>
<evidence type="ECO:0000256" key="2">
    <source>
        <dbReference type="ARBA" id="ARBA00023125"/>
    </source>
</evidence>
<evidence type="ECO:0000313" key="6">
    <source>
        <dbReference type="EMBL" id="AFL87423.1"/>
    </source>
</evidence>
<dbReference type="Pfam" id="PF00392">
    <property type="entry name" value="GntR"/>
    <property type="match status" value="1"/>
</dbReference>
<dbReference type="InterPro" id="IPR008920">
    <property type="entry name" value="TF_FadR/GntR_C"/>
</dbReference>
<dbReference type="Pfam" id="PF07729">
    <property type="entry name" value="FCD"/>
    <property type="match status" value="1"/>
</dbReference>
<dbReference type="SMART" id="SM00345">
    <property type="entry name" value="HTH_GNTR"/>
    <property type="match status" value="1"/>
</dbReference>
<evidence type="ECO:0000256" key="4">
    <source>
        <dbReference type="SAM" id="MobiDB-lite"/>
    </source>
</evidence>
<dbReference type="PRINTS" id="PR00035">
    <property type="entry name" value="HTHGNTR"/>
</dbReference>
<dbReference type="InterPro" id="IPR011711">
    <property type="entry name" value="GntR_C"/>
</dbReference>
<evidence type="ECO:0000259" key="5">
    <source>
        <dbReference type="PROSITE" id="PS50949"/>
    </source>
</evidence>
<feature type="region of interest" description="Disordered" evidence="4">
    <location>
        <begin position="246"/>
        <end position="271"/>
    </location>
</feature>
<accession>I3ZDV5</accession>
<sequence>MPDDADMAKASSSRKPVTLTRASTGKDDVTQVLITQFQQMLRDGKLSQGDRLPPERELAAHFNVARSSLRQALKVLEILGVITQRVGDGSYLNSDVAAILAVPLEFLFLLDDTTVEDLTELRLLMEPGLARLAAQRATPEDIAMLHQSILDLESSSNDKLKLVSSDLLFHRAIFLASKNRTAANLFHNIHRAMAKMMLVTSQLVDLEHTLAFHKPIMQAIEKGKGDLAARLMKEHLEDARELLIKERDHQPKPRLGNARRHVPSLRAPVNH</sequence>
<dbReference type="PANTHER" id="PTHR43537:SF5">
    <property type="entry name" value="UXU OPERON TRANSCRIPTIONAL REGULATOR"/>
    <property type="match status" value="1"/>
</dbReference>
<dbReference type="SUPFAM" id="SSF48008">
    <property type="entry name" value="GntR ligand-binding domain-like"/>
    <property type="match status" value="1"/>
</dbReference>
<organism evidence="6 7">
    <name type="scientific">Terriglobus roseus (strain DSM 18391 / NRRL B-41598 / KBS 63)</name>
    <dbReference type="NCBI Taxonomy" id="926566"/>
    <lineage>
        <taxon>Bacteria</taxon>
        <taxon>Pseudomonadati</taxon>
        <taxon>Acidobacteriota</taxon>
        <taxon>Terriglobia</taxon>
        <taxon>Terriglobales</taxon>
        <taxon>Acidobacteriaceae</taxon>
        <taxon>Terriglobus</taxon>
    </lineage>
</organism>
<dbReference type="SUPFAM" id="SSF46785">
    <property type="entry name" value="Winged helix' DNA-binding domain"/>
    <property type="match status" value="1"/>
</dbReference>
<keyword evidence="2" id="KW-0238">DNA-binding</keyword>
<dbReference type="AlphaFoldDB" id="I3ZDV5"/>
<dbReference type="CDD" id="cd07377">
    <property type="entry name" value="WHTH_GntR"/>
    <property type="match status" value="1"/>
</dbReference>
<dbReference type="STRING" id="926566.Terro_1103"/>
<dbReference type="Gene3D" id="1.10.10.10">
    <property type="entry name" value="Winged helix-like DNA-binding domain superfamily/Winged helix DNA-binding domain"/>
    <property type="match status" value="1"/>
</dbReference>
<dbReference type="OrthoDB" id="9799482at2"/>
<gene>
    <name evidence="6" type="ordered locus">Terro_1103</name>
</gene>
<protein>
    <submittedName>
        <fullName evidence="6">Transcriptional regulator</fullName>
    </submittedName>
</protein>
<feature type="domain" description="HTH gntR-type" evidence="5">
    <location>
        <begin position="27"/>
        <end position="95"/>
    </location>
</feature>
<dbReference type="PANTHER" id="PTHR43537">
    <property type="entry name" value="TRANSCRIPTIONAL REGULATOR, GNTR FAMILY"/>
    <property type="match status" value="1"/>
</dbReference>
<evidence type="ECO:0000256" key="3">
    <source>
        <dbReference type="ARBA" id="ARBA00023163"/>
    </source>
</evidence>
<dbReference type="Gene3D" id="1.20.120.530">
    <property type="entry name" value="GntR ligand-binding domain-like"/>
    <property type="match status" value="1"/>
</dbReference>
<dbReference type="HOGENOM" id="CLU_017584_9_5_0"/>
<dbReference type="PROSITE" id="PS50949">
    <property type="entry name" value="HTH_GNTR"/>
    <property type="match status" value="1"/>
</dbReference>
<keyword evidence="3" id="KW-0804">Transcription</keyword>
<keyword evidence="7" id="KW-1185">Reference proteome</keyword>
<dbReference type="eggNOG" id="COG2186">
    <property type="taxonomic scope" value="Bacteria"/>
</dbReference>
<dbReference type="Proteomes" id="UP000006056">
    <property type="component" value="Chromosome"/>
</dbReference>
<reference evidence="6 7" key="1">
    <citation type="submission" date="2012-06" db="EMBL/GenBank/DDBJ databases">
        <title>Complete genome of Terriglobus roseus DSM 18391.</title>
        <authorList>
            <consortium name="US DOE Joint Genome Institute (JGI-PGF)"/>
            <person name="Lucas S."/>
            <person name="Copeland A."/>
            <person name="Lapidus A."/>
            <person name="Glavina del Rio T."/>
            <person name="Dalin E."/>
            <person name="Tice H."/>
            <person name="Bruce D."/>
            <person name="Goodwin L."/>
            <person name="Pitluck S."/>
            <person name="Peters L."/>
            <person name="Mikhailova N."/>
            <person name="Munk A.C.C."/>
            <person name="Kyrpides N."/>
            <person name="Mavromatis K."/>
            <person name="Ivanova N."/>
            <person name="Brettin T."/>
            <person name="Detter J.C."/>
            <person name="Han C."/>
            <person name="Larimer F."/>
            <person name="Land M."/>
            <person name="Hauser L."/>
            <person name="Markowitz V."/>
            <person name="Cheng J.-F."/>
            <person name="Hugenholtz P."/>
            <person name="Woyke T."/>
            <person name="Wu D."/>
            <person name="Brambilla E."/>
            <person name="Klenk H.-P."/>
            <person name="Eisen J.A."/>
        </authorList>
    </citation>
    <scope>NUCLEOTIDE SEQUENCE [LARGE SCALE GENOMIC DNA]</scope>
    <source>
        <strain evidence="7">DSM 18391 / NRRL B-41598 / KBS 63</strain>
    </source>
</reference>
<proteinExistence type="predicted"/>
<dbReference type="GO" id="GO:0003700">
    <property type="term" value="F:DNA-binding transcription factor activity"/>
    <property type="evidence" value="ECO:0007669"/>
    <property type="project" value="InterPro"/>
</dbReference>
<evidence type="ECO:0000313" key="7">
    <source>
        <dbReference type="Proteomes" id="UP000006056"/>
    </source>
</evidence>
<dbReference type="InterPro" id="IPR036390">
    <property type="entry name" value="WH_DNA-bd_sf"/>
</dbReference>
<dbReference type="SMART" id="SM00895">
    <property type="entry name" value="FCD"/>
    <property type="match status" value="1"/>
</dbReference>
<dbReference type="GO" id="GO:0003677">
    <property type="term" value="F:DNA binding"/>
    <property type="evidence" value="ECO:0007669"/>
    <property type="project" value="UniProtKB-KW"/>
</dbReference>
<keyword evidence="1" id="KW-0805">Transcription regulation</keyword>
<evidence type="ECO:0000256" key="1">
    <source>
        <dbReference type="ARBA" id="ARBA00023015"/>
    </source>
</evidence>
<name>I3ZDV5_TERRK</name>
<feature type="region of interest" description="Disordered" evidence="4">
    <location>
        <begin position="1"/>
        <end position="21"/>
    </location>
</feature>
<dbReference type="KEGG" id="trs:Terro_1103"/>
<dbReference type="RefSeq" id="WP_014784992.1">
    <property type="nucleotide sequence ID" value="NC_018014.1"/>
</dbReference>
<feature type="compositionally biased region" description="Polar residues" evidence="4">
    <location>
        <begin position="10"/>
        <end position="21"/>
    </location>
</feature>
<dbReference type="InterPro" id="IPR000524">
    <property type="entry name" value="Tscrpt_reg_HTH_GntR"/>
</dbReference>